<dbReference type="InterPro" id="IPR016024">
    <property type="entry name" value="ARM-type_fold"/>
</dbReference>
<dbReference type="SUPFAM" id="SSF48371">
    <property type="entry name" value="ARM repeat"/>
    <property type="match status" value="1"/>
</dbReference>
<gene>
    <name evidence="1" type="ORF">BLA29_001310</name>
</gene>
<reference evidence="1 2" key="1">
    <citation type="submission" date="2017-03" db="EMBL/GenBank/DDBJ databases">
        <title>Genome Survey of Euroglyphus maynei.</title>
        <authorList>
            <person name="Arlian L.G."/>
            <person name="Morgan M.S."/>
            <person name="Rider S.D."/>
        </authorList>
    </citation>
    <scope>NUCLEOTIDE SEQUENCE [LARGE SCALE GENOMIC DNA]</scope>
    <source>
        <strain evidence="1">Arlian Lab</strain>
        <tissue evidence="1">Whole body</tissue>
    </source>
</reference>
<dbReference type="EMBL" id="MUJZ01004772">
    <property type="protein sequence ID" value="OTF83175.1"/>
    <property type="molecule type" value="Genomic_DNA"/>
</dbReference>
<name>A0A1Y3BVL1_EURMA</name>
<sequence>QLRPKQGVYVVDTIVEEYEKVFTTGKYYHHDKHAPQQMEKQLKGQYKVHVEAKDQCIRAEIVRDSTSASEKYEQQSSLEGSYTQQFSFCMEDDKSNILNVAIDSIKNGQKTTDLNVRLDTREVVNSIILSLKWNPRYEQTYYGQIFEQLRHGLKHEVAEEIRHVVRTLRQILFEQQEEISRYQVLAERLTQSAEDFFGLESGEMQQLLNELVTEPLFSTLESLYRYGYEYGYVVEQYRQKVKHFIRKVEYECYQSDVCRQSAEALVEAYKTPERFVSTVSDYFVQALQHTHRFVSTSTSGRLIRSLFPSTFFENLPELLHQVNYYVLQSYTKMVHGNYPLAEFLNNLEQISHEMLVATHWRQVQWHQVKEAIGKMIELTVSPWRYTSTIRVLVYDPKQGQLQIELYGPAVKHPRYYYKQLVRPLLSSHQTDKLNYNQSGYGSYEKNGNNDFYYPAGEQQSSTTTHFLSQMFGRV</sequence>
<protein>
    <recommendedName>
        <fullName evidence="3">Vitellogenin domain-containing protein</fullName>
    </recommendedName>
</protein>
<dbReference type="AlphaFoldDB" id="A0A1Y3BVL1"/>
<comment type="caution">
    <text evidence="1">The sequence shown here is derived from an EMBL/GenBank/DDBJ whole genome shotgun (WGS) entry which is preliminary data.</text>
</comment>
<evidence type="ECO:0000313" key="2">
    <source>
        <dbReference type="Proteomes" id="UP000194236"/>
    </source>
</evidence>
<evidence type="ECO:0008006" key="3">
    <source>
        <dbReference type="Google" id="ProtNLM"/>
    </source>
</evidence>
<feature type="non-terminal residue" evidence="1">
    <location>
        <position position="1"/>
    </location>
</feature>
<organism evidence="1 2">
    <name type="scientific">Euroglyphus maynei</name>
    <name type="common">Mayne's house dust mite</name>
    <dbReference type="NCBI Taxonomy" id="6958"/>
    <lineage>
        <taxon>Eukaryota</taxon>
        <taxon>Metazoa</taxon>
        <taxon>Ecdysozoa</taxon>
        <taxon>Arthropoda</taxon>
        <taxon>Chelicerata</taxon>
        <taxon>Arachnida</taxon>
        <taxon>Acari</taxon>
        <taxon>Acariformes</taxon>
        <taxon>Sarcoptiformes</taxon>
        <taxon>Astigmata</taxon>
        <taxon>Psoroptidia</taxon>
        <taxon>Analgoidea</taxon>
        <taxon>Pyroglyphidae</taxon>
        <taxon>Pyroglyphinae</taxon>
        <taxon>Euroglyphus</taxon>
    </lineage>
</organism>
<dbReference type="Proteomes" id="UP000194236">
    <property type="component" value="Unassembled WGS sequence"/>
</dbReference>
<accession>A0A1Y3BVL1</accession>
<keyword evidence="2" id="KW-1185">Reference proteome</keyword>
<evidence type="ECO:0000313" key="1">
    <source>
        <dbReference type="EMBL" id="OTF83175.1"/>
    </source>
</evidence>
<proteinExistence type="predicted"/>